<evidence type="ECO:0000256" key="1">
    <source>
        <dbReference type="SAM" id="Phobius"/>
    </source>
</evidence>
<reference evidence="2 3" key="1">
    <citation type="submission" date="2019-07" db="EMBL/GenBank/DDBJ databases">
        <title>Whole genome shotgun sequence of Nocardia ninae NBRC 108245.</title>
        <authorList>
            <person name="Hosoyama A."/>
            <person name="Uohara A."/>
            <person name="Ohji S."/>
            <person name="Ichikawa N."/>
        </authorList>
    </citation>
    <scope>NUCLEOTIDE SEQUENCE [LARGE SCALE GENOMIC DNA]</scope>
    <source>
        <strain evidence="2 3">NBRC 108245</strain>
    </source>
</reference>
<comment type="caution">
    <text evidence="2">The sequence shown here is derived from an EMBL/GenBank/DDBJ whole genome shotgun (WGS) entry which is preliminary data.</text>
</comment>
<name>A0A511MMW6_9NOCA</name>
<proteinExistence type="predicted"/>
<organism evidence="2 3">
    <name type="scientific">Nocardia ninae NBRC 108245</name>
    <dbReference type="NCBI Taxonomy" id="1210091"/>
    <lineage>
        <taxon>Bacteria</taxon>
        <taxon>Bacillati</taxon>
        <taxon>Actinomycetota</taxon>
        <taxon>Actinomycetes</taxon>
        <taxon>Mycobacteriales</taxon>
        <taxon>Nocardiaceae</taxon>
        <taxon>Nocardia</taxon>
    </lineage>
</organism>
<gene>
    <name evidence="2" type="ORF">NN4_60470</name>
</gene>
<keyword evidence="3" id="KW-1185">Reference proteome</keyword>
<sequence>MSTMTNRVVHPPFLVAVLGVPAVAVMATAVLLTVDRSPAPVAYLTTTRADGCEMFCADTSVRADGCVMFCEDVPKASFRDANCPDGPPLINFTPWKCAPTDTPKPKGTK</sequence>
<evidence type="ECO:0000313" key="2">
    <source>
        <dbReference type="EMBL" id="GEM41528.1"/>
    </source>
</evidence>
<protein>
    <submittedName>
        <fullName evidence="2">Uncharacterized protein</fullName>
    </submittedName>
</protein>
<keyword evidence="1" id="KW-0472">Membrane</keyword>
<dbReference type="AlphaFoldDB" id="A0A511MMW6"/>
<dbReference type="Proteomes" id="UP000321424">
    <property type="component" value="Unassembled WGS sequence"/>
</dbReference>
<feature type="transmembrane region" description="Helical" evidence="1">
    <location>
        <begin position="12"/>
        <end position="34"/>
    </location>
</feature>
<keyword evidence="1" id="KW-0812">Transmembrane</keyword>
<evidence type="ECO:0000313" key="3">
    <source>
        <dbReference type="Proteomes" id="UP000321424"/>
    </source>
</evidence>
<dbReference type="EMBL" id="BJXA01000052">
    <property type="protein sequence ID" value="GEM41528.1"/>
    <property type="molecule type" value="Genomic_DNA"/>
</dbReference>
<keyword evidence="1" id="KW-1133">Transmembrane helix</keyword>
<accession>A0A511MMW6</accession>